<protein>
    <submittedName>
        <fullName evidence="1">Uncharacterized protein</fullName>
    </submittedName>
</protein>
<dbReference type="AlphaFoldDB" id="A0A383UHL1"/>
<dbReference type="Proteomes" id="UP000275772">
    <property type="component" value="Unassembled WGS sequence"/>
</dbReference>
<proteinExistence type="predicted"/>
<dbReference type="VEuPathDB" id="FungiDB:BLGHR1_10469"/>
<name>A0A383UHL1_BLUHO</name>
<organism evidence="1 2">
    <name type="scientific">Blumeria hordei</name>
    <name type="common">Barley powdery mildew</name>
    <name type="synonym">Blumeria graminis f. sp. hordei</name>
    <dbReference type="NCBI Taxonomy" id="2867405"/>
    <lineage>
        <taxon>Eukaryota</taxon>
        <taxon>Fungi</taxon>
        <taxon>Dikarya</taxon>
        <taxon>Ascomycota</taxon>
        <taxon>Pezizomycotina</taxon>
        <taxon>Leotiomycetes</taxon>
        <taxon>Erysiphales</taxon>
        <taxon>Erysiphaceae</taxon>
        <taxon>Blumeria</taxon>
    </lineage>
</organism>
<dbReference type="EMBL" id="UNSH01000002">
    <property type="protein sequence ID" value="SZE99737.1"/>
    <property type="molecule type" value="Genomic_DNA"/>
</dbReference>
<evidence type="ECO:0000313" key="2">
    <source>
        <dbReference type="Proteomes" id="UP000275772"/>
    </source>
</evidence>
<sequence>MEFRRIQKGLVDHQGDRALRNRLVAACCGITELEFALYQPAETFEGVLNNMYSALDQKSLSNPSSQYHQQMNYPDHTNSNGIHMADCHYNTALDFGRQRGKNRKERQKAFDRIQQQYHMKPDTEIKQFVFEVEGEQLEDSLDIFLMDFRSHLETGPDHNSDDKILSSRSLVEEIGGENAVAYLIDQAILHSFTAPRLIITD</sequence>
<evidence type="ECO:0000313" key="1">
    <source>
        <dbReference type="EMBL" id="SZE99737.1"/>
    </source>
</evidence>
<reference evidence="1 2" key="1">
    <citation type="submission" date="2017-11" db="EMBL/GenBank/DDBJ databases">
        <authorList>
            <person name="Kracher B."/>
        </authorList>
    </citation>
    <scope>NUCLEOTIDE SEQUENCE [LARGE SCALE GENOMIC DNA]</scope>
    <source>
        <strain evidence="1 2">RACE1</strain>
    </source>
</reference>
<gene>
    <name evidence="1" type="ORF">BLGHR1_10469</name>
</gene>
<accession>A0A383UHL1</accession>